<evidence type="ECO:0000256" key="1">
    <source>
        <dbReference type="SAM" id="MobiDB-lite"/>
    </source>
</evidence>
<name>A0ABV0XCJ6_9TELE</name>
<feature type="compositionally biased region" description="Polar residues" evidence="1">
    <location>
        <begin position="166"/>
        <end position="182"/>
    </location>
</feature>
<organism evidence="2 3">
    <name type="scientific">Ameca splendens</name>
    <dbReference type="NCBI Taxonomy" id="208324"/>
    <lineage>
        <taxon>Eukaryota</taxon>
        <taxon>Metazoa</taxon>
        <taxon>Chordata</taxon>
        <taxon>Craniata</taxon>
        <taxon>Vertebrata</taxon>
        <taxon>Euteleostomi</taxon>
        <taxon>Actinopterygii</taxon>
        <taxon>Neopterygii</taxon>
        <taxon>Teleostei</taxon>
        <taxon>Neoteleostei</taxon>
        <taxon>Acanthomorphata</taxon>
        <taxon>Ovalentaria</taxon>
        <taxon>Atherinomorphae</taxon>
        <taxon>Cyprinodontiformes</taxon>
        <taxon>Goodeidae</taxon>
        <taxon>Ameca</taxon>
    </lineage>
</organism>
<keyword evidence="3" id="KW-1185">Reference proteome</keyword>
<feature type="compositionally biased region" description="Polar residues" evidence="1">
    <location>
        <begin position="189"/>
        <end position="204"/>
    </location>
</feature>
<feature type="region of interest" description="Disordered" evidence="1">
    <location>
        <begin position="81"/>
        <end position="211"/>
    </location>
</feature>
<gene>
    <name evidence="2" type="ORF">AMECASPLE_006642</name>
</gene>
<evidence type="ECO:0000313" key="3">
    <source>
        <dbReference type="Proteomes" id="UP001469553"/>
    </source>
</evidence>
<accession>A0ABV0XCJ6</accession>
<comment type="caution">
    <text evidence="2">The sequence shown here is derived from an EMBL/GenBank/DDBJ whole genome shotgun (WGS) entry which is preliminary data.</text>
</comment>
<feature type="compositionally biased region" description="Low complexity" evidence="1">
    <location>
        <begin position="85"/>
        <end position="98"/>
    </location>
</feature>
<feature type="compositionally biased region" description="Low complexity" evidence="1">
    <location>
        <begin position="133"/>
        <end position="154"/>
    </location>
</feature>
<protein>
    <submittedName>
        <fullName evidence="2">Uncharacterized protein</fullName>
    </submittedName>
</protein>
<evidence type="ECO:0000313" key="2">
    <source>
        <dbReference type="EMBL" id="MEQ2279166.1"/>
    </source>
</evidence>
<proteinExistence type="predicted"/>
<sequence length="238" mass="25716">MESVREGDRLWDNKSGRCLLKVPTIKTEPHDDYDSALVCTHGSGRSLHPKPHYPHQVVTPMISDLRPCVVGGAYAVSQQRLAAKPSPVTSSCSPSTSPKLHDLSPSPFSKCLQQSGHQSPHVSIIQETPGCFQPPELYQPSSSSSPANSQPSTPTDAPFSQLPGMTPTQSVSDSTSPGTQEFPNPAERGQSSLQEDGSPPTVTVNIKEEPQELDQMYLDDVNEIIRNDLSSISVHSHV</sequence>
<feature type="compositionally biased region" description="Polar residues" evidence="1">
    <location>
        <begin position="111"/>
        <end position="121"/>
    </location>
</feature>
<dbReference type="Proteomes" id="UP001469553">
    <property type="component" value="Unassembled WGS sequence"/>
</dbReference>
<dbReference type="EMBL" id="JAHRIP010000324">
    <property type="protein sequence ID" value="MEQ2279166.1"/>
    <property type="molecule type" value="Genomic_DNA"/>
</dbReference>
<reference evidence="2 3" key="1">
    <citation type="submission" date="2021-06" db="EMBL/GenBank/DDBJ databases">
        <authorList>
            <person name="Palmer J.M."/>
        </authorList>
    </citation>
    <scope>NUCLEOTIDE SEQUENCE [LARGE SCALE GENOMIC DNA]</scope>
    <source>
        <strain evidence="2 3">AS_MEX2019</strain>
        <tissue evidence="2">Muscle</tissue>
    </source>
</reference>